<reference evidence="2 3" key="1">
    <citation type="journal article" date="2015" name="Genome Announc.">
        <title>Expanding the biotechnology potential of lactobacilli through comparative genomics of 213 strains and associated genera.</title>
        <authorList>
            <person name="Sun Z."/>
            <person name="Harris H.M."/>
            <person name="McCann A."/>
            <person name="Guo C."/>
            <person name="Argimon S."/>
            <person name="Zhang W."/>
            <person name="Yang X."/>
            <person name="Jeffery I.B."/>
            <person name="Cooney J.C."/>
            <person name="Kagawa T.F."/>
            <person name="Liu W."/>
            <person name="Song Y."/>
            <person name="Salvetti E."/>
            <person name="Wrobel A."/>
            <person name="Rasinkangas P."/>
            <person name="Parkhill J."/>
            <person name="Rea M.C."/>
            <person name="O'Sullivan O."/>
            <person name="Ritari J."/>
            <person name="Douillard F.P."/>
            <person name="Paul Ross R."/>
            <person name="Yang R."/>
            <person name="Briner A.E."/>
            <person name="Felis G.E."/>
            <person name="de Vos W.M."/>
            <person name="Barrangou R."/>
            <person name="Klaenhammer T.R."/>
            <person name="Caufield P.W."/>
            <person name="Cui Y."/>
            <person name="Zhang H."/>
            <person name="O'Toole P.W."/>
        </authorList>
    </citation>
    <scope>NUCLEOTIDE SEQUENCE [LARGE SCALE GENOMIC DNA]</scope>
    <source>
        <strain evidence="2 3">DSM 16043</strain>
    </source>
</reference>
<dbReference type="RefSeq" id="WP_057799651.1">
    <property type="nucleotide sequence ID" value="NZ_AZFM01000033.1"/>
</dbReference>
<evidence type="ECO:0000313" key="3">
    <source>
        <dbReference type="Proteomes" id="UP000051036"/>
    </source>
</evidence>
<sequence length="50" mass="5970">MEKTKKIESRGKRIGMFVLKTIIYFAILMALVYLYEYSGLNSVHFIYNEF</sequence>
<evidence type="ECO:0000313" key="2">
    <source>
        <dbReference type="EMBL" id="KRL89032.1"/>
    </source>
</evidence>
<keyword evidence="3" id="KW-1185">Reference proteome</keyword>
<comment type="caution">
    <text evidence="2">The sequence shown here is derived from an EMBL/GenBank/DDBJ whole genome shotgun (WGS) entry which is preliminary data.</text>
</comment>
<dbReference type="OrthoDB" id="2243021at2"/>
<feature type="transmembrane region" description="Helical" evidence="1">
    <location>
        <begin position="14"/>
        <end position="35"/>
    </location>
</feature>
<proteinExistence type="predicted"/>
<protein>
    <recommendedName>
        <fullName evidence="4">D-Ala-teichoic acid biosynthesis protein</fullName>
    </recommendedName>
</protein>
<dbReference type="PATRIC" id="fig|1423763.3.peg.1202"/>
<dbReference type="InterPro" id="IPR021008">
    <property type="entry name" value="DltX"/>
</dbReference>
<dbReference type="AlphaFoldDB" id="A0A0R1UDP4"/>
<gene>
    <name evidence="2" type="ORF">FC46_GL001186</name>
</gene>
<keyword evidence="1" id="KW-0812">Transmembrane</keyword>
<dbReference type="EMBL" id="AZFM01000033">
    <property type="protein sequence ID" value="KRL89032.1"/>
    <property type="molecule type" value="Genomic_DNA"/>
</dbReference>
<dbReference type="Proteomes" id="UP000051036">
    <property type="component" value="Unassembled WGS sequence"/>
</dbReference>
<organism evidence="2 3">
    <name type="scientific">Lactobacillus kalixensis DSM 16043</name>
    <dbReference type="NCBI Taxonomy" id="1423763"/>
    <lineage>
        <taxon>Bacteria</taxon>
        <taxon>Bacillati</taxon>
        <taxon>Bacillota</taxon>
        <taxon>Bacilli</taxon>
        <taxon>Lactobacillales</taxon>
        <taxon>Lactobacillaceae</taxon>
        <taxon>Lactobacillus</taxon>
    </lineage>
</organism>
<evidence type="ECO:0000256" key="1">
    <source>
        <dbReference type="SAM" id="Phobius"/>
    </source>
</evidence>
<dbReference type="STRING" id="1423763.FC46_GL001186"/>
<name>A0A0R1UDP4_9LACO</name>
<keyword evidence="1" id="KW-0472">Membrane</keyword>
<dbReference type="Pfam" id="PF12459">
    <property type="entry name" value="DltX"/>
    <property type="match status" value="1"/>
</dbReference>
<accession>A0A0R1UDP4</accession>
<evidence type="ECO:0008006" key="4">
    <source>
        <dbReference type="Google" id="ProtNLM"/>
    </source>
</evidence>
<keyword evidence="1" id="KW-1133">Transmembrane helix</keyword>